<feature type="region of interest" description="Disordered" evidence="1">
    <location>
        <begin position="198"/>
        <end position="241"/>
    </location>
</feature>
<dbReference type="OrthoDB" id="6364363at2759"/>
<feature type="region of interest" description="Disordered" evidence="1">
    <location>
        <begin position="339"/>
        <end position="477"/>
    </location>
</feature>
<keyword evidence="4" id="KW-1185">Reference proteome</keyword>
<proteinExistence type="predicted"/>
<feature type="compositionally biased region" description="Low complexity" evidence="1">
    <location>
        <begin position="201"/>
        <end position="220"/>
    </location>
</feature>
<sequence>MLLPSLLVVFSIASLGSGQFVYNYEEEDPNGYQTSGNESPTQYDSVRTMKKEAEPGNKKLRNTQEESGTQPSARRGTVSSSPVEYDQISRNAPRPRRRKSRRILREGEYIQPPQPPVIYSPSEFENIKLGEAPTGVYIPQDSLLHVLKNPNKEQPHYQHQSYPIYTINYQSMNFQKSEPQYRFFGQPLSNEEKIPQDLTLSRVQPNVRSVSSSPVSTSSRYGNDENNMNGKSVRTNRQRNQRQRIHIGVLSEPEVDIDALRTPPDVMPREVQVPTSFQARPESQPRSVSRNSRRRSMIPNSWESNQPQKVYSSSEFQNMGLGEAPRGVHIPGDSLLNILRDTSRPQSSPINTDADQQLSPQVSSETYMTQHKNLHPVVSNTPESSLNPRQQLRQRERSARKSRRNFERRSQYNSDNEDPEPEYTTPASSQEPRRRQISSNNSVVNRRQRVNQEQSHRLPRRRDEHLQSKHSEVSKYF</sequence>
<feature type="compositionally biased region" description="Polar residues" evidence="1">
    <location>
        <begin position="65"/>
        <end position="82"/>
    </location>
</feature>
<feature type="compositionally biased region" description="Polar residues" evidence="1">
    <location>
        <begin position="344"/>
        <end position="371"/>
    </location>
</feature>
<organism evidence="3 4">
    <name type="scientific">Trichonephila clavata</name>
    <name type="common">Joro spider</name>
    <name type="synonym">Nephila clavata</name>
    <dbReference type="NCBI Taxonomy" id="2740835"/>
    <lineage>
        <taxon>Eukaryota</taxon>
        <taxon>Metazoa</taxon>
        <taxon>Ecdysozoa</taxon>
        <taxon>Arthropoda</taxon>
        <taxon>Chelicerata</taxon>
        <taxon>Arachnida</taxon>
        <taxon>Araneae</taxon>
        <taxon>Araneomorphae</taxon>
        <taxon>Entelegynae</taxon>
        <taxon>Araneoidea</taxon>
        <taxon>Nephilidae</taxon>
        <taxon>Trichonephila</taxon>
    </lineage>
</organism>
<comment type="caution">
    <text evidence="3">The sequence shown here is derived from an EMBL/GenBank/DDBJ whole genome shotgun (WGS) entry which is preliminary data.</text>
</comment>
<protein>
    <submittedName>
        <fullName evidence="3">Chitin-binding type-2 domain-containing protein</fullName>
    </submittedName>
</protein>
<feature type="signal peptide" evidence="2">
    <location>
        <begin position="1"/>
        <end position="18"/>
    </location>
</feature>
<feature type="compositionally biased region" description="Basic and acidic residues" evidence="1">
    <location>
        <begin position="47"/>
        <end position="57"/>
    </location>
</feature>
<gene>
    <name evidence="3" type="primary">NCL1_45706</name>
    <name evidence="3" type="ORF">TNCT_251181</name>
</gene>
<evidence type="ECO:0000256" key="1">
    <source>
        <dbReference type="SAM" id="MobiDB-lite"/>
    </source>
</evidence>
<dbReference type="EMBL" id="BMAO01037523">
    <property type="protein sequence ID" value="GFR18323.1"/>
    <property type="molecule type" value="Genomic_DNA"/>
</dbReference>
<dbReference type="AlphaFoldDB" id="A0A8X6JB35"/>
<feature type="compositionally biased region" description="Basic residues" evidence="1">
    <location>
        <begin position="93"/>
        <end position="102"/>
    </location>
</feature>
<reference evidence="3" key="1">
    <citation type="submission" date="2020-07" db="EMBL/GenBank/DDBJ databases">
        <title>Multicomponent nature underlies the extraordinary mechanical properties of spider dragline silk.</title>
        <authorList>
            <person name="Kono N."/>
            <person name="Nakamura H."/>
            <person name="Mori M."/>
            <person name="Yoshida Y."/>
            <person name="Ohtoshi R."/>
            <person name="Malay A.D."/>
            <person name="Moran D.A.P."/>
            <person name="Tomita M."/>
            <person name="Numata K."/>
            <person name="Arakawa K."/>
        </authorList>
    </citation>
    <scope>NUCLEOTIDE SEQUENCE</scope>
</reference>
<feature type="compositionally biased region" description="Polar residues" evidence="1">
    <location>
        <begin position="378"/>
        <end position="391"/>
    </location>
</feature>
<keyword evidence="2" id="KW-0732">Signal</keyword>
<feature type="compositionally biased region" description="Polar residues" evidence="1">
    <location>
        <begin position="298"/>
        <end position="311"/>
    </location>
</feature>
<feature type="compositionally biased region" description="Polar residues" evidence="1">
    <location>
        <begin position="224"/>
        <end position="233"/>
    </location>
</feature>
<feature type="compositionally biased region" description="Polar residues" evidence="1">
    <location>
        <begin position="31"/>
        <end position="45"/>
    </location>
</feature>
<evidence type="ECO:0000313" key="4">
    <source>
        <dbReference type="Proteomes" id="UP000887116"/>
    </source>
</evidence>
<name>A0A8X6JB35_TRICU</name>
<evidence type="ECO:0000256" key="2">
    <source>
        <dbReference type="SAM" id="SignalP"/>
    </source>
</evidence>
<feature type="compositionally biased region" description="Basic and acidic residues" evidence="1">
    <location>
        <begin position="393"/>
        <end position="410"/>
    </location>
</feature>
<feature type="region of interest" description="Disordered" evidence="1">
    <location>
        <begin position="28"/>
        <end position="117"/>
    </location>
</feature>
<feature type="chain" id="PRO_5036446723" evidence="2">
    <location>
        <begin position="19"/>
        <end position="477"/>
    </location>
</feature>
<dbReference type="Proteomes" id="UP000887116">
    <property type="component" value="Unassembled WGS sequence"/>
</dbReference>
<accession>A0A8X6JB35</accession>
<feature type="region of interest" description="Disordered" evidence="1">
    <location>
        <begin position="266"/>
        <end position="311"/>
    </location>
</feature>
<feature type="compositionally biased region" description="Basic and acidic residues" evidence="1">
    <location>
        <begin position="461"/>
        <end position="477"/>
    </location>
</feature>
<evidence type="ECO:0000313" key="3">
    <source>
        <dbReference type="EMBL" id="GFR18323.1"/>
    </source>
</evidence>